<evidence type="ECO:0000313" key="2">
    <source>
        <dbReference type="EMBL" id="ORX88627.1"/>
    </source>
</evidence>
<dbReference type="Proteomes" id="UP000193498">
    <property type="component" value="Unassembled WGS sequence"/>
</dbReference>
<keyword evidence="3" id="KW-1185">Reference proteome</keyword>
<name>A0A1Y1XS95_9FUNG</name>
<evidence type="ECO:0000313" key="3">
    <source>
        <dbReference type="Proteomes" id="UP000193498"/>
    </source>
</evidence>
<feature type="region of interest" description="Disordered" evidence="1">
    <location>
        <begin position="1"/>
        <end position="22"/>
    </location>
</feature>
<dbReference type="EMBL" id="MCFE01000514">
    <property type="protein sequence ID" value="ORX88627.1"/>
    <property type="molecule type" value="Genomic_DNA"/>
</dbReference>
<sequence length="186" mass="20515">MWTSSPGTGLTIDPKSTGEQPFGINGAEDLARQLSQADRLRRYMQDSLELSKLYLAVSMARVSSKSSFRLAGGQPLYLGYYIRCDSPAPISRAGSIRSIFTLTDVPCTDMGYESDQWIESHLPHPTPPHPTDGTIHMIQSTREARSSIQANRISIDQHQDLDRSTPRGALLGVEVFGYQDGDNNAE</sequence>
<comment type="caution">
    <text evidence="2">The sequence shown here is derived from an EMBL/GenBank/DDBJ whole genome shotgun (WGS) entry which is preliminary data.</text>
</comment>
<organism evidence="2 3">
    <name type="scientific">Basidiobolus meristosporus CBS 931.73</name>
    <dbReference type="NCBI Taxonomy" id="1314790"/>
    <lineage>
        <taxon>Eukaryota</taxon>
        <taxon>Fungi</taxon>
        <taxon>Fungi incertae sedis</taxon>
        <taxon>Zoopagomycota</taxon>
        <taxon>Entomophthoromycotina</taxon>
        <taxon>Basidiobolomycetes</taxon>
        <taxon>Basidiobolales</taxon>
        <taxon>Basidiobolaceae</taxon>
        <taxon>Basidiobolus</taxon>
    </lineage>
</organism>
<accession>A0A1Y1XS95</accession>
<reference evidence="2 3" key="1">
    <citation type="submission" date="2016-07" db="EMBL/GenBank/DDBJ databases">
        <title>Pervasive Adenine N6-methylation of Active Genes in Fungi.</title>
        <authorList>
            <consortium name="DOE Joint Genome Institute"/>
            <person name="Mondo S.J."/>
            <person name="Dannebaum R.O."/>
            <person name="Kuo R.C."/>
            <person name="Labutti K."/>
            <person name="Haridas S."/>
            <person name="Kuo A."/>
            <person name="Salamov A."/>
            <person name="Ahrendt S.R."/>
            <person name="Lipzen A."/>
            <person name="Sullivan W."/>
            <person name="Andreopoulos W.B."/>
            <person name="Clum A."/>
            <person name="Lindquist E."/>
            <person name="Daum C."/>
            <person name="Ramamoorthy G.K."/>
            <person name="Gryganskyi A."/>
            <person name="Culley D."/>
            <person name="Magnuson J.K."/>
            <person name="James T.Y."/>
            <person name="O'Malley M.A."/>
            <person name="Stajich J.E."/>
            <person name="Spatafora J.W."/>
            <person name="Visel A."/>
            <person name="Grigoriev I.V."/>
        </authorList>
    </citation>
    <scope>NUCLEOTIDE SEQUENCE [LARGE SCALE GENOMIC DNA]</scope>
    <source>
        <strain evidence="2 3">CBS 931.73</strain>
    </source>
</reference>
<dbReference type="AlphaFoldDB" id="A0A1Y1XS95"/>
<gene>
    <name evidence="2" type="ORF">K493DRAFT_359287</name>
</gene>
<dbReference type="InParanoid" id="A0A1Y1XS95"/>
<proteinExistence type="predicted"/>
<protein>
    <submittedName>
        <fullName evidence="2">Uncharacterized protein</fullName>
    </submittedName>
</protein>
<evidence type="ECO:0000256" key="1">
    <source>
        <dbReference type="SAM" id="MobiDB-lite"/>
    </source>
</evidence>